<gene>
    <name evidence="1" type="ORF">BARRO_50399</name>
    <name evidence="2" type="ORF">O99_00443</name>
</gene>
<dbReference type="Gene3D" id="2.160.10.10">
    <property type="entry name" value="Hexapeptide repeat proteins"/>
    <property type="match status" value="1"/>
</dbReference>
<dbReference type="Proteomes" id="UP000027336">
    <property type="component" value="Unassembled WGS sequence"/>
</dbReference>
<sequence>MEKKYEITDETTWIYGNKLTYRIRALRDFGNVKVGELGGFIEKESNLSHDGDCWIHDNAAVYDDAVVYDNANIYAGAKIFGHARIFGDAEITGNTKISIMDPLL</sequence>
<dbReference type="eggNOG" id="COG1044">
    <property type="taxonomic scope" value="Bacteria"/>
</dbReference>
<dbReference type="EMBL" id="FN645459">
    <property type="protein sequence ID" value="CBI78050.1"/>
    <property type="molecule type" value="Genomic_DNA"/>
</dbReference>
<reference evidence="2 3" key="2">
    <citation type="submission" date="2012-04" db="EMBL/GenBank/DDBJ databases">
        <title>The Genome Sequence of Bartonella rochalimae BMGH.</title>
        <authorList>
            <consortium name="The Broad Institute Genome Sequencing Platform"/>
            <consortium name="The Broad Institute Genome Sequencing Center for Infectious Disease"/>
            <person name="Feldgarden M."/>
            <person name="Kirby J."/>
            <person name="Kosoy M."/>
            <person name="Birtles R."/>
            <person name="Probert W.S."/>
            <person name="Chiaraviglio L."/>
            <person name="Walker B."/>
            <person name="Young S.K."/>
            <person name="Zeng Q."/>
            <person name="Gargeya S."/>
            <person name="Fitzgerald M."/>
            <person name="Haas B."/>
            <person name="Abouelleil A."/>
            <person name="Alvarado L."/>
            <person name="Arachchi H.M."/>
            <person name="Berlin A.M."/>
            <person name="Chapman S.B."/>
            <person name="Goldberg J."/>
            <person name="Griggs A."/>
            <person name="Gujja S."/>
            <person name="Hansen M."/>
            <person name="Howarth C."/>
            <person name="Imamovic A."/>
            <person name="Larimer J."/>
            <person name="McCowen C."/>
            <person name="Montmayeur A."/>
            <person name="Murphy C."/>
            <person name="Neiman D."/>
            <person name="Pearson M."/>
            <person name="Priest M."/>
            <person name="Roberts A."/>
            <person name="Saif S."/>
            <person name="Shea T."/>
            <person name="Sisk P."/>
            <person name="Sykes S."/>
            <person name="Wortman J."/>
            <person name="Nusbaum C."/>
            <person name="Birren B."/>
        </authorList>
    </citation>
    <scope>NUCLEOTIDE SEQUENCE [LARGE SCALE GENOMIC DNA]</scope>
    <source>
        <strain evidence="2 3">ATCC BAA-1498</strain>
    </source>
</reference>
<dbReference type="SUPFAM" id="SSF51161">
    <property type="entry name" value="Trimeric LpxA-like enzymes"/>
    <property type="match status" value="1"/>
</dbReference>
<dbReference type="InterPro" id="IPR011004">
    <property type="entry name" value="Trimer_LpxA-like_sf"/>
</dbReference>
<dbReference type="RefSeq" id="WP_035006117.1">
    <property type="nucleotide sequence ID" value="NZ_KL407337.1"/>
</dbReference>
<evidence type="ECO:0000313" key="2">
    <source>
        <dbReference type="EMBL" id="KEC57021.1"/>
    </source>
</evidence>
<dbReference type="OrthoDB" id="7923656at2"/>
<protein>
    <submittedName>
        <fullName evidence="1">Phage-related protein</fullName>
    </submittedName>
</protein>
<name>E6YME8_9HYPH</name>
<dbReference type="AlphaFoldDB" id="E6YME8"/>
<keyword evidence="3" id="KW-1185">Reference proteome</keyword>
<organism evidence="1">
    <name type="scientific">Bartonella rochalimae ATCC BAA-1498</name>
    <dbReference type="NCBI Taxonomy" id="685782"/>
    <lineage>
        <taxon>Bacteria</taxon>
        <taxon>Pseudomonadati</taxon>
        <taxon>Pseudomonadota</taxon>
        <taxon>Alphaproteobacteria</taxon>
        <taxon>Hyphomicrobiales</taxon>
        <taxon>Bartonellaceae</taxon>
        <taxon>Bartonella</taxon>
    </lineage>
</organism>
<dbReference type="HOGENOM" id="CLU_063479_4_1_5"/>
<evidence type="ECO:0000313" key="1">
    <source>
        <dbReference type="EMBL" id="CBI78050.1"/>
    </source>
</evidence>
<dbReference type="PATRIC" id="fig|685782.3.peg.460"/>
<proteinExistence type="predicted"/>
<reference evidence="1" key="1">
    <citation type="journal article" date="2011" name="PLoS Genet.">
        <title>Parallel evolution of a type IV secretion system in radiating lineages of the host-restricted bacterial pathogen Bartonella.</title>
        <authorList>
            <person name="Engel P."/>
            <person name="Salzburger W."/>
            <person name="Liesch M."/>
            <person name="Chang C.C."/>
            <person name="Maruyama S."/>
            <person name="Lanz C."/>
            <person name="Calteau A."/>
            <person name="Lajus A."/>
            <person name="Medigue C."/>
            <person name="Schuster S.C."/>
            <person name="Dehio C."/>
        </authorList>
    </citation>
    <scope>NUCLEOTIDE SEQUENCE</scope>
    <source>
        <strain evidence="1">ATCC BAA-1498</strain>
    </source>
</reference>
<accession>E6YME8</accession>
<evidence type="ECO:0000313" key="3">
    <source>
        <dbReference type="Proteomes" id="UP000027336"/>
    </source>
</evidence>
<dbReference type="EMBL" id="AHPK01000002">
    <property type="protein sequence ID" value="KEC57021.1"/>
    <property type="molecule type" value="Genomic_DNA"/>
</dbReference>